<feature type="non-terminal residue" evidence="1">
    <location>
        <position position="78"/>
    </location>
</feature>
<accession>A0A0C9WVS5</accession>
<dbReference type="Proteomes" id="UP000054477">
    <property type="component" value="Unassembled WGS sequence"/>
</dbReference>
<reference evidence="1 2" key="1">
    <citation type="submission" date="2014-04" db="EMBL/GenBank/DDBJ databases">
        <authorList>
            <consortium name="DOE Joint Genome Institute"/>
            <person name="Kuo A."/>
            <person name="Kohler A."/>
            <person name="Nagy L.G."/>
            <person name="Floudas D."/>
            <person name="Copeland A."/>
            <person name="Barry K.W."/>
            <person name="Cichocki N."/>
            <person name="Veneault-Fourrey C."/>
            <person name="LaButti K."/>
            <person name="Lindquist E.A."/>
            <person name="Lipzen A."/>
            <person name="Lundell T."/>
            <person name="Morin E."/>
            <person name="Murat C."/>
            <person name="Sun H."/>
            <person name="Tunlid A."/>
            <person name="Henrissat B."/>
            <person name="Grigoriev I.V."/>
            <person name="Hibbett D.S."/>
            <person name="Martin F."/>
            <person name="Nordberg H.P."/>
            <person name="Cantor M.N."/>
            <person name="Hua S.X."/>
        </authorList>
    </citation>
    <scope>NUCLEOTIDE SEQUENCE [LARGE SCALE GENOMIC DNA]</scope>
    <source>
        <strain evidence="1 2">LaAM-08-1</strain>
    </source>
</reference>
<name>A0A0C9WVS5_9AGAR</name>
<dbReference type="AlphaFoldDB" id="A0A0C9WVS5"/>
<evidence type="ECO:0000313" key="1">
    <source>
        <dbReference type="EMBL" id="KIJ92873.1"/>
    </source>
</evidence>
<proteinExistence type="predicted"/>
<organism evidence="1 2">
    <name type="scientific">Laccaria amethystina LaAM-08-1</name>
    <dbReference type="NCBI Taxonomy" id="1095629"/>
    <lineage>
        <taxon>Eukaryota</taxon>
        <taxon>Fungi</taxon>
        <taxon>Dikarya</taxon>
        <taxon>Basidiomycota</taxon>
        <taxon>Agaricomycotina</taxon>
        <taxon>Agaricomycetes</taxon>
        <taxon>Agaricomycetidae</taxon>
        <taxon>Agaricales</taxon>
        <taxon>Agaricineae</taxon>
        <taxon>Hydnangiaceae</taxon>
        <taxon>Laccaria</taxon>
    </lineage>
</organism>
<reference evidence="2" key="2">
    <citation type="submission" date="2015-01" db="EMBL/GenBank/DDBJ databases">
        <title>Evolutionary Origins and Diversification of the Mycorrhizal Mutualists.</title>
        <authorList>
            <consortium name="DOE Joint Genome Institute"/>
            <consortium name="Mycorrhizal Genomics Consortium"/>
            <person name="Kohler A."/>
            <person name="Kuo A."/>
            <person name="Nagy L.G."/>
            <person name="Floudas D."/>
            <person name="Copeland A."/>
            <person name="Barry K.W."/>
            <person name="Cichocki N."/>
            <person name="Veneault-Fourrey C."/>
            <person name="LaButti K."/>
            <person name="Lindquist E.A."/>
            <person name="Lipzen A."/>
            <person name="Lundell T."/>
            <person name="Morin E."/>
            <person name="Murat C."/>
            <person name="Riley R."/>
            <person name="Ohm R."/>
            <person name="Sun H."/>
            <person name="Tunlid A."/>
            <person name="Henrissat B."/>
            <person name="Grigoriev I.V."/>
            <person name="Hibbett D.S."/>
            <person name="Martin F."/>
        </authorList>
    </citation>
    <scope>NUCLEOTIDE SEQUENCE [LARGE SCALE GENOMIC DNA]</scope>
    <source>
        <strain evidence="2">LaAM-08-1</strain>
    </source>
</reference>
<protein>
    <submittedName>
        <fullName evidence="1">Uncharacterized protein</fullName>
    </submittedName>
</protein>
<dbReference type="HOGENOM" id="CLU_199223_0_0_1"/>
<sequence length="78" mass="8882">LRFATADGSIFHSVYHPYEPTFSVWGFNERDVFTTRKLALATWSPPSCKSLLDHTQSFFLNTVPDMNSSNREHQSTTG</sequence>
<gene>
    <name evidence="1" type="ORF">K443DRAFT_684958</name>
</gene>
<evidence type="ECO:0000313" key="2">
    <source>
        <dbReference type="Proteomes" id="UP000054477"/>
    </source>
</evidence>
<dbReference type="EMBL" id="KN838878">
    <property type="protein sequence ID" value="KIJ92873.1"/>
    <property type="molecule type" value="Genomic_DNA"/>
</dbReference>
<keyword evidence="2" id="KW-1185">Reference proteome</keyword>